<comment type="caution">
    <text evidence="15">The sequence shown here is derived from an EMBL/GenBank/DDBJ whole genome shotgun (WGS) entry which is preliminary data.</text>
</comment>
<evidence type="ECO:0000256" key="11">
    <source>
        <dbReference type="RuleBase" id="RU003357"/>
    </source>
</evidence>
<keyword evidence="6 11" id="KW-0798">TonB box</keyword>
<keyword evidence="5 12" id="KW-0732">Signal</keyword>
<dbReference type="Gene3D" id="2.170.130.10">
    <property type="entry name" value="TonB-dependent receptor, plug domain"/>
    <property type="match status" value="1"/>
</dbReference>
<dbReference type="InterPro" id="IPR036942">
    <property type="entry name" value="Beta-barrel_TonB_sf"/>
</dbReference>
<keyword evidence="9 10" id="KW-0998">Cell outer membrane</keyword>
<dbReference type="RefSeq" id="WP_379934201.1">
    <property type="nucleotide sequence ID" value="NZ_JBHTHY010000006.1"/>
</dbReference>
<dbReference type="InterPro" id="IPR000531">
    <property type="entry name" value="Beta-barrel_TonB"/>
</dbReference>
<protein>
    <submittedName>
        <fullName evidence="15">TonB-dependent receptor plug domain-containing protein</fullName>
    </submittedName>
</protein>
<evidence type="ECO:0000259" key="14">
    <source>
        <dbReference type="Pfam" id="PF07715"/>
    </source>
</evidence>
<feature type="domain" description="TonB-dependent receptor-like beta-barrel" evidence="13">
    <location>
        <begin position="167"/>
        <end position="583"/>
    </location>
</feature>
<name>A0ABW3B428_9FLAO</name>
<comment type="subcellular location">
    <subcellularLocation>
        <location evidence="1 10">Cell outer membrane</location>
        <topology evidence="1 10">Multi-pass membrane protein</topology>
    </subcellularLocation>
</comment>
<dbReference type="Pfam" id="PF07715">
    <property type="entry name" value="Plug"/>
    <property type="match status" value="1"/>
</dbReference>
<keyword evidence="2 10" id="KW-0813">Transport</keyword>
<proteinExistence type="inferred from homology"/>
<feature type="signal peptide" evidence="12">
    <location>
        <begin position="1"/>
        <end position="20"/>
    </location>
</feature>
<dbReference type="EMBL" id="JBHTHY010000006">
    <property type="protein sequence ID" value="MFD0797754.1"/>
    <property type="molecule type" value="Genomic_DNA"/>
</dbReference>
<gene>
    <name evidence="15" type="ORF">ACFQZJ_09795</name>
</gene>
<dbReference type="Proteomes" id="UP001597012">
    <property type="component" value="Unassembled WGS sequence"/>
</dbReference>
<keyword evidence="4 10" id="KW-0812">Transmembrane</keyword>
<accession>A0ABW3B428</accession>
<dbReference type="SUPFAM" id="SSF56935">
    <property type="entry name" value="Porins"/>
    <property type="match status" value="1"/>
</dbReference>
<evidence type="ECO:0000256" key="6">
    <source>
        <dbReference type="ARBA" id="ARBA00023077"/>
    </source>
</evidence>
<dbReference type="Pfam" id="PF00593">
    <property type="entry name" value="TonB_dep_Rec_b-barrel"/>
    <property type="match status" value="1"/>
</dbReference>
<keyword evidence="3 10" id="KW-1134">Transmembrane beta strand</keyword>
<dbReference type="PANTHER" id="PTHR30069:SF29">
    <property type="entry name" value="HEMOGLOBIN AND HEMOGLOBIN-HAPTOGLOBIN-BINDING PROTEIN 1-RELATED"/>
    <property type="match status" value="1"/>
</dbReference>
<organism evidence="15 16">
    <name type="scientific">Maribacter chungangensis</name>
    <dbReference type="NCBI Taxonomy" id="1069117"/>
    <lineage>
        <taxon>Bacteria</taxon>
        <taxon>Pseudomonadati</taxon>
        <taxon>Bacteroidota</taxon>
        <taxon>Flavobacteriia</taxon>
        <taxon>Flavobacteriales</taxon>
        <taxon>Flavobacteriaceae</taxon>
        <taxon>Maribacter</taxon>
    </lineage>
</organism>
<comment type="similarity">
    <text evidence="10 11">Belongs to the TonB-dependent receptor family.</text>
</comment>
<keyword evidence="8 15" id="KW-0675">Receptor</keyword>
<evidence type="ECO:0000256" key="7">
    <source>
        <dbReference type="ARBA" id="ARBA00023136"/>
    </source>
</evidence>
<dbReference type="InterPro" id="IPR012910">
    <property type="entry name" value="Plug_dom"/>
</dbReference>
<evidence type="ECO:0000256" key="8">
    <source>
        <dbReference type="ARBA" id="ARBA00023170"/>
    </source>
</evidence>
<evidence type="ECO:0000256" key="9">
    <source>
        <dbReference type="ARBA" id="ARBA00023237"/>
    </source>
</evidence>
<sequence>MKSLRYTILFLMSAMWQIYAQDMPLQLLEEVVVSDSRLERYADGHKVTVLKDSVIKRNGLFLTALLNFNSNIYFKENGLGMVSSPAFRGTNASHTAVIWNGININSQLTGQTDFNTINPFNYSSVGIRSGGGSVQFGSGAIGGSVHLNNDLKFEKHINHQVFTGYGSFDTRSINYSTSFGSEKWSSTVGVNYNSSDNDYRYLETDARNINGEFEHVNLNANAGYILNDKNSLRLYHQSFIGDRNLSGNLVAVGRSRFKDNQHRTQLEWVNFFKSGVGRLKLAYLHEDFKYFENKDSDTFSEGKVTTLLARYAVDLELSKSFRLNSYIEYNNFRALGSNFDAPQRNDAAVTAVLKHTVNNKTRYNFSLRQDVSSDFNAPLVFAWDGSFDIGKNYRVQLNGSRNFRMPTFNDLYWTPGGNLNLVPEQSYQVDLGHRLRWDSLTFKLNTYYIQTENMIRWLPNVNGFWSPNNVDEVRIYGLESEVAFQKSIGENQLIRLNGNYAYTVSEDKASGVQLIYVPFHRANASIAYSIANLGVFYQHLYNGSVSIIGGELDGYQVANAGLSYTIPTKQKLEYRIGVTINNLFNTYYENIALRPMPNRNIQTQLILNF</sequence>
<evidence type="ECO:0000256" key="5">
    <source>
        <dbReference type="ARBA" id="ARBA00022729"/>
    </source>
</evidence>
<evidence type="ECO:0000313" key="15">
    <source>
        <dbReference type="EMBL" id="MFD0797754.1"/>
    </source>
</evidence>
<dbReference type="Gene3D" id="2.40.170.20">
    <property type="entry name" value="TonB-dependent receptor, beta-barrel domain"/>
    <property type="match status" value="1"/>
</dbReference>
<evidence type="ECO:0000259" key="13">
    <source>
        <dbReference type="Pfam" id="PF00593"/>
    </source>
</evidence>
<dbReference type="InterPro" id="IPR037066">
    <property type="entry name" value="Plug_dom_sf"/>
</dbReference>
<dbReference type="PROSITE" id="PS52016">
    <property type="entry name" value="TONB_DEPENDENT_REC_3"/>
    <property type="match status" value="1"/>
</dbReference>
<evidence type="ECO:0000256" key="4">
    <source>
        <dbReference type="ARBA" id="ARBA00022692"/>
    </source>
</evidence>
<keyword evidence="7 10" id="KW-0472">Membrane</keyword>
<evidence type="ECO:0000256" key="1">
    <source>
        <dbReference type="ARBA" id="ARBA00004571"/>
    </source>
</evidence>
<evidence type="ECO:0000256" key="2">
    <source>
        <dbReference type="ARBA" id="ARBA00022448"/>
    </source>
</evidence>
<feature type="chain" id="PRO_5046479257" evidence="12">
    <location>
        <begin position="21"/>
        <end position="609"/>
    </location>
</feature>
<feature type="domain" description="TonB-dependent receptor plug" evidence="14">
    <location>
        <begin position="47"/>
        <end position="143"/>
    </location>
</feature>
<evidence type="ECO:0000256" key="12">
    <source>
        <dbReference type="SAM" id="SignalP"/>
    </source>
</evidence>
<dbReference type="PANTHER" id="PTHR30069">
    <property type="entry name" value="TONB-DEPENDENT OUTER MEMBRANE RECEPTOR"/>
    <property type="match status" value="1"/>
</dbReference>
<keyword evidence="16" id="KW-1185">Reference proteome</keyword>
<evidence type="ECO:0000256" key="3">
    <source>
        <dbReference type="ARBA" id="ARBA00022452"/>
    </source>
</evidence>
<evidence type="ECO:0000256" key="10">
    <source>
        <dbReference type="PROSITE-ProRule" id="PRU01360"/>
    </source>
</evidence>
<evidence type="ECO:0000313" key="16">
    <source>
        <dbReference type="Proteomes" id="UP001597012"/>
    </source>
</evidence>
<reference evidence="16" key="1">
    <citation type="journal article" date="2019" name="Int. J. Syst. Evol. Microbiol.">
        <title>The Global Catalogue of Microorganisms (GCM) 10K type strain sequencing project: providing services to taxonomists for standard genome sequencing and annotation.</title>
        <authorList>
            <consortium name="The Broad Institute Genomics Platform"/>
            <consortium name="The Broad Institute Genome Sequencing Center for Infectious Disease"/>
            <person name="Wu L."/>
            <person name="Ma J."/>
        </authorList>
    </citation>
    <scope>NUCLEOTIDE SEQUENCE [LARGE SCALE GENOMIC DNA]</scope>
    <source>
        <strain evidence="16">CCUG 61948</strain>
    </source>
</reference>
<dbReference type="InterPro" id="IPR039426">
    <property type="entry name" value="TonB-dep_rcpt-like"/>
</dbReference>